<dbReference type="EMBL" id="CP006911">
    <property type="protein sequence ID" value="ALE02535.1"/>
    <property type="molecule type" value="Genomic_DNA"/>
</dbReference>
<dbReference type="Gene3D" id="1.10.8.60">
    <property type="match status" value="1"/>
</dbReference>
<evidence type="ECO:0000256" key="5">
    <source>
        <dbReference type="ARBA" id="ARBA00022741"/>
    </source>
</evidence>
<name>A0A0M3T2D3_9GAMM</name>
<dbReference type="AlphaFoldDB" id="A0A0M3T2D3"/>
<dbReference type="GO" id="GO:0006310">
    <property type="term" value="P:DNA recombination"/>
    <property type="evidence" value="ECO:0007669"/>
    <property type="project" value="InterPro"/>
</dbReference>
<keyword evidence="5" id="KW-0547">Nucleotide-binding</keyword>
<reference evidence="8 9" key="1">
    <citation type="journal article" date="2015" name="Genome Announc.">
        <title>Genome Sequence of 'Candidatus Thioglobus singularis' Strain PS1, a Mixotroph from the SUP05 Clade of Marine Gammaproteobacteria.</title>
        <authorList>
            <person name="Marshall K.T."/>
            <person name="Morris R.M."/>
        </authorList>
    </citation>
    <scope>NUCLEOTIDE SEQUENCE [LARGE SCALE GENOMIC DNA]</scope>
    <source>
        <strain evidence="8 9">PS1</strain>
    </source>
</reference>
<evidence type="ECO:0000256" key="2">
    <source>
        <dbReference type="ARBA" id="ARBA00008959"/>
    </source>
</evidence>
<dbReference type="KEGG" id="tsn:W908_08470"/>
<sequence length="417" mass="46527">MSTYKPLAEKLRPSELNDFIGQRHLLDSDKPIGKALSDKQLHSMILWGPSGVGKTTLARIICAQMGAHFEQMSAVLDGIKELRNVIKHAELYKQNDTSTILFVDEIHRFNKAQQDAFLPHIESGLITLIGATTENPSFEINSSVLSRARVYILNKLSSKELESIAMRAMTDQAITLENDGSLSLIIDSSDGDARRLINIIEQLTHKSNHALSKKDIVKTLQSKVSSFDKGGDIYYEQLSAFHKSVRGSSPDGALYWMARMIVSGCDPKVIARRLLAIASEDIGNADPRALQITVNAWDVYERLGDKEGNRAIAQAAVFCACAPKSNAVYTAFNEAITEAKETNDLEVPIHLRNASTKLMEELGHGKDYRYAHHEPNAYSKGQTYFPDEMGEKIYYEPTDRGLEIKIKEKLDQLRSDL</sequence>
<evidence type="ECO:0000259" key="7">
    <source>
        <dbReference type="SMART" id="SM00382"/>
    </source>
</evidence>
<dbReference type="Pfam" id="PF05496">
    <property type="entry name" value="RuvB_N"/>
    <property type="match status" value="1"/>
</dbReference>
<dbReference type="PATRIC" id="fig|1125411.7.peg.1665"/>
<comment type="similarity">
    <text evidence="2">Belongs to the AAA ATPase family. RarA/MGS1/WRNIP1 subfamily.</text>
</comment>
<gene>
    <name evidence="8" type="ORF">W908_08470</name>
</gene>
<dbReference type="GO" id="GO:0006261">
    <property type="term" value="P:DNA-templated DNA replication"/>
    <property type="evidence" value="ECO:0007669"/>
    <property type="project" value="TreeGrafter"/>
</dbReference>
<dbReference type="GO" id="GO:0000731">
    <property type="term" value="P:DNA synthesis involved in DNA repair"/>
    <property type="evidence" value="ECO:0007669"/>
    <property type="project" value="TreeGrafter"/>
</dbReference>
<dbReference type="CDD" id="cd00009">
    <property type="entry name" value="AAA"/>
    <property type="match status" value="1"/>
</dbReference>
<evidence type="ECO:0000313" key="8">
    <source>
        <dbReference type="EMBL" id="ALE02535.1"/>
    </source>
</evidence>
<dbReference type="InterPro" id="IPR003593">
    <property type="entry name" value="AAA+_ATPase"/>
</dbReference>
<dbReference type="SUPFAM" id="SSF52540">
    <property type="entry name" value="P-loop containing nucleoside triphosphate hydrolases"/>
    <property type="match status" value="1"/>
</dbReference>
<evidence type="ECO:0000256" key="1">
    <source>
        <dbReference type="ARBA" id="ARBA00002393"/>
    </source>
</evidence>
<dbReference type="InterPro" id="IPR051314">
    <property type="entry name" value="AAA_ATPase_RarA/MGS1/WRNIP1"/>
</dbReference>
<evidence type="ECO:0000313" key="9">
    <source>
        <dbReference type="Proteomes" id="UP000068905"/>
    </source>
</evidence>
<keyword evidence="4" id="KW-0235">DNA replication</keyword>
<dbReference type="Gene3D" id="1.10.3710.10">
    <property type="entry name" value="DNA polymerase III clamp loader subunits, C-terminal domain"/>
    <property type="match status" value="1"/>
</dbReference>
<dbReference type="GO" id="GO:0008047">
    <property type="term" value="F:enzyme activator activity"/>
    <property type="evidence" value="ECO:0007669"/>
    <property type="project" value="TreeGrafter"/>
</dbReference>
<dbReference type="InterPro" id="IPR008824">
    <property type="entry name" value="RuvB-like_N"/>
</dbReference>
<dbReference type="PANTHER" id="PTHR13779">
    <property type="entry name" value="WERNER HELICASE-INTERACTING PROTEIN 1 FAMILY MEMBER"/>
    <property type="match status" value="1"/>
</dbReference>
<dbReference type="Pfam" id="PF16193">
    <property type="entry name" value="AAA_assoc_2"/>
    <property type="match status" value="1"/>
</dbReference>
<dbReference type="FunFam" id="3.40.50.300:FF:000137">
    <property type="entry name" value="Replication-associated recombination protein A"/>
    <property type="match status" value="1"/>
</dbReference>
<organism evidence="8 9">
    <name type="scientific">Candidatus Pseudothioglobus singularis PS1</name>
    <dbReference type="NCBI Taxonomy" id="1125411"/>
    <lineage>
        <taxon>Bacteria</taxon>
        <taxon>Pseudomonadati</taxon>
        <taxon>Pseudomonadota</taxon>
        <taxon>Gammaproteobacteria</taxon>
        <taxon>Candidatus Pseudothioglobaceae</taxon>
        <taxon>Candidatus Pseudothioglobus</taxon>
    </lineage>
</organism>
<dbReference type="Pfam" id="PF12002">
    <property type="entry name" value="MgsA_C"/>
    <property type="match status" value="1"/>
</dbReference>
<dbReference type="Gene3D" id="3.40.50.300">
    <property type="entry name" value="P-loop containing nucleotide triphosphate hydrolases"/>
    <property type="match status" value="1"/>
</dbReference>
<dbReference type="Gene3D" id="1.20.272.10">
    <property type="match status" value="1"/>
</dbReference>
<keyword evidence="9" id="KW-1185">Reference proteome</keyword>
<dbReference type="STRING" id="1125411.W908_08470"/>
<dbReference type="GO" id="GO:0003677">
    <property type="term" value="F:DNA binding"/>
    <property type="evidence" value="ECO:0007669"/>
    <property type="project" value="InterPro"/>
</dbReference>
<accession>A0A0M3T2D3</accession>
<dbReference type="InterPro" id="IPR021886">
    <property type="entry name" value="MgsA_C"/>
</dbReference>
<keyword evidence="6" id="KW-0067">ATP-binding</keyword>
<feature type="domain" description="AAA+ ATPase" evidence="7">
    <location>
        <begin position="40"/>
        <end position="156"/>
    </location>
</feature>
<protein>
    <recommendedName>
        <fullName evidence="3">Replication-associated recombination protein A</fullName>
    </recommendedName>
</protein>
<evidence type="ECO:0000256" key="4">
    <source>
        <dbReference type="ARBA" id="ARBA00022705"/>
    </source>
</evidence>
<dbReference type="PANTHER" id="PTHR13779:SF7">
    <property type="entry name" value="ATPASE WRNIP1"/>
    <property type="match status" value="1"/>
</dbReference>
<proteinExistence type="inferred from homology"/>
<dbReference type="GO" id="GO:0017116">
    <property type="term" value="F:single-stranded DNA helicase activity"/>
    <property type="evidence" value="ECO:0007669"/>
    <property type="project" value="TreeGrafter"/>
</dbReference>
<dbReference type="GO" id="GO:0005524">
    <property type="term" value="F:ATP binding"/>
    <property type="evidence" value="ECO:0007669"/>
    <property type="project" value="UniProtKB-KW"/>
</dbReference>
<dbReference type="SUPFAM" id="SSF48019">
    <property type="entry name" value="post-AAA+ oligomerization domain-like"/>
    <property type="match status" value="1"/>
</dbReference>
<evidence type="ECO:0000256" key="6">
    <source>
        <dbReference type="ARBA" id="ARBA00022840"/>
    </source>
</evidence>
<dbReference type="InterPro" id="IPR008921">
    <property type="entry name" value="DNA_pol3_clamp-load_cplx_C"/>
</dbReference>
<comment type="function">
    <text evidence="1">DNA-dependent ATPase that plays important roles in cellular responses to stalled DNA replication processes.</text>
</comment>
<dbReference type="SMART" id="SM00382">
    <property type="entry name" value="AAA"/>
    <property type="match status" value="1"/>
</dbReference>
<evidence type="ECO:0000256" key="3">
    <source>
        <dbReference type="ARBA" id="ARBA00020776"/>
    </source>
</evidence>
<dbReference type="OrthoDB" id="9778364at2"/>
<dbReference type="RefSeq" id="WP_053820716.1">
    <property type="nucleotide sequence ID" value="NZ_CP006911.1"/>
</dbReference>
<dbReference type="FunFam" id="1.20.272.10:FF:000001">
    <property type="entry name" value="Putative AAA family ATPase"/>
    <property type="match status" value="1"/>
</dbReference>
<dbReference type="CDD" id="cd18139">
    <property type="entry name" value="HLD_clamp_RarA"/>
    <property type="match status" value="1"/>
</dbReference>
<dbReference type="InterPro" id="IPR027417">
    <property type="entry name" value="P-loop_NTPase"/>
</dbReference>
<dbReference type="GO" id="GO:0009378">
    <property type="term" value="F:four-way junction helicase activity"/>
    <property type="evidence" value="ECO:0007669"/>
    <property type="project" value="InterPro"/>
</dbReference>
<dbReference type="Proteomes" id="UP000068905">
    <property type="component" value="Chromosome"/>
</dbReference>
<dbReference type="InterPro" id="IPR032423">
    <property type="entry name" value="AAA_assoc_2"/>
</dbReference>